<evidence type="ECO:0000256" key="2">
    <source>
        <dbReference type="ARBA" id="ARBA00007069"/>
    </source>
</evidence>
<dbReference type="KEGG" id="mhi:Mhar_0411"/>
<evidence type="ECO:0000256" key="8">
    <source>
        <dbReference type="ARBA" id="ARBA00023136"/>
    </source>
</evidence>
<dbReference type="Gene3D" id="1.10.3720.10">
    <property type="entry name" value="MetI-like"/>
    <property type="match status" value="1"/>
</dbReference>
<accession>G7WML3</accession>
<keyword evidence="3 9" id="KW-0813">Transport</keyword>
<gene>
    <name evidence="12" type="ordered locus">Mhar_0411</name>
</gene>
<evidence type="ECO:0000256" key="5">
    <source>
        <dbReference type="ARBA" id="ARBA00022592"/>
    </source>
</evidence>
<dbReference type="InterPro" id="IPR035906">
    <property type="entry name" value="MetI-like_sf"/>
</dbReference>
<protein>
    <recommendedName>
        <fullName evidence="10">Phosphate transport system permease protein</fullName>
    </recommendedName>
</protein>
<dbReference type="PROSITE" id="PS50928">
    <property type="entry name" value="ABC_TM1"/>
    <property type="match status" value="1"/>
</dbReference>
<proteinExistence type="inferred from homology"/>
<dbReference type="InterPro" id="IPR011864">
    <property type="entry name" value="Phosphate_PstC"/>
</dbReference>
<dbReference type="Pfam" id="PF00528">
    <property type="entry name" value="BPD_transp_1"/>
    <property type="match status" value="1"/>
</dbReference>
<dbReference type="InterPro" id="IPR000515">
    <property type="entry name" value="MetI-like"/>
</dbReference>
<comment type="function">
    <text evidence="10">Part of the binding-protein-dependent transport system for phosphate; probably responsible for the translocation of the substrate across the membrane.</text>
</comment>
<dbReference type="CDD" id="cd06261">
    <property type="entry name" value="TM_PBP2"/>
    <property type="match status" value="1"/>
</dbReference>
<sequence>MNSMDHPEKRRPPRSRRYGDRFVEALLFSAAITSILAMLLIFYFLTFESFLAFREVGVFDMLLGQKWHPAGEVFGMAPIIAGSVLITTIALIINILVGVPLAIYLSELAGRRSREFLKPAIELLAGVPSIVYGFLGVLVLVVYLERSFNMLTGRSILAGAILLGIMFIPALTTICEDALRAVPKEFKEGSLALGATRWQTVRRVTLPAASSGIIAAVILNVGRIIGETMAALLVVGNVARLPSPIFDAFDRGAIFTSVIAGEMGEVAHGSIHYHALFAVGFVLLAIVTILNISADLVRAAIQKRFGGY</sequence>
<dbReference type="Proteomes" id="UP000005877">
    <property type="component" value="Chromosome"/>
</dbReference>
<evidence type="ECO:0000256" key="1">
    <source>
        <dbReference type="ARBA" id="ARBA00004651"/>
    </source>
</evidence>
<feature type="transmembrane region" description="Helical" evidence="9">
    <location>
        <begin position="156"/>
        <end position="175"/>
    </location>
</feature>
<evidence type="ECO:0000313" key="13">
    <source>
        <dbReference type="Proteomes" id="UP000005877"/>
    </source>
</evidence>
<name>G7WML3_METH6</name>
<keyword evidence="5 10" id="KW-0592">Phosphate transport</keyword>
<dbReference type="EMBL" id="CP003117">
    <property type="protein sequence ID" value="AET63797.1"/>
    <property type="molecule type" value="Genomic_DNA"/>
</dbReference>
<dbReference type="HOGENOM" id="CLU_033621_1_0_2"/>
<dbReference type="PANTHER" id="PTHR30425">
    <property type="entry name" value="PHOSPHATE TRANSPORT SYSTEM PERMEASE PROTEIN PST"/>
    <property type="match status" value="1"/>
</dbReference>
<feature type="transmembrane region" description="Helical" evidence="9">
    <location>
        <begin position="21"/>
        <end position="45"/>
    </location>
</feature>
<dbReference type="GO" id="GO:0005315">
    <property type="term" value="F:phosphate transmembrane transporter activity"/>
    <property type="evidence" value="ECO:0007669"/>
    <property type="project" value="InterPro"/>
</dbReference>
<evidence type="ECO:0000256" key="9">
    <source>
        <dbReference type="RuleBase" id="RU363032"/>
    </source>
</evidence>
<comment type="similarity">
    <text evidence="2 10">Belongs to the binding-protein-dependent transport system permease family. CysTW subfamily.</text>
</comment>
<reference evidence="12 13" key="1">
    <citation type="journal article" date="2012" name="PLoS ONE">
        <title>The genome characteristics and predicted function of methyl-group oxidation pathway in the obligate aceticlastic methanogens, Methanosaeta spp.</title>
        <authorList>
            <person name="Zhu J."/>
            <person name="Zheng H."/>
            <person name="Ai G."/>
            <person name="Zhang G."/>
            <person name="Liu D."/>
            <person name="Liu X."/>
            <person name="Dong X."/>
        </authorList>
    </citation>
    <scope>NUCLEOTIDE SEQUENCE [LARGE SCALE GENOMIC DNA]</scope>
    <source>
        <strain evidence="12 13">6Ac</strain>
    </source>
</reference>
<dbReference type="STRING" id="1110509.Mhar_0411"/>
<evidence type="ECO:0000259" key="11">
    <source>
        <dbReference type="PROSITE" id="PS50928"/>
    </source>
</evidence>
<comment type="subcellular location">
    <subcellularLocation>
        <location evidence="1 9">Cell membrane</location>
        <topology evidence="1 9">Multi-pass membrane protein</topology>
    </subcellularLocation>
</comment>
<evidence type="ECO:0000256" key="4">
    <source>
        <dbReference type="ARBA" id="ARBA00022475"/>
    </source>
</evidence>
<feature type="transmembrane region" description="Helical" evidence="9">
    <location>
        <begin position="271"/>
        <end position="294"/>
    </location>
</feature>
<evidence type="ECO:0000313" key="12">
    <source>
        <dbReference type="EMBL" id="AET63797.1"/>
    </source>
</evidence>
<dbReference type="GO" id="GO:0005886">
    <property type="term" value="C:plasma membrane"/>
    <property type="evidence" value="ECO:0007669"/>
    <property type="project" value="UniProtKB-SubCell"/>
</dbReference>
<dbReference type="GO" id="GO:0006817">
    <property type="term" value="P:phosphate ion transport"/>
    <property type="evidence" value="ECO:0007669"/>
    <property type="project" value="UniProtKB-KW"/>
</dbReference>
<organism evidence="12 13">
    <name type="scientific">Methanothrix harundinacea (strain 6Ac)</name>
    <name type="common">Methanosaeta harundinacea</name>
    <dbReference type="NCBI Taxonomy" id="1110509"/>
    <lineage>
        <taxon>Archaea</taxon>
        <taxon>Methanobacteriati</taxon>
        <taxon>Methanobacteriota</taxon>
        <taxon>Stenosarchaea group</taxon>
        <taxon>Methanomicrobia</taxon>
        <taxon>Methanotrichales</taxon>
        <taxon>Methanotrichaceae</taxon>
        <taxon>Methanothrix</taxon>
    </lineage>
</organism>
<keyword evidence="4 10" id="KW-1003">Cell membrane</keyword>
<dbReference type="InterPro" id="IPR051124">
    <property type="entry name" value="Phosphate_Transport_Permease"/>
</dbReference>
<dbReference type="PANTHER" id="PTHR30425:SF1">
    <property type="entry name" value="PHOSPHATE TRANSPORT SYSTEM PERMEASE PROTEIN PSTC"/>
    <property type="match status" value="1"/>
</dbReference>
<feature type="transmembrane region" description="Helical" evidence="9">
    <location>
        <begin position="204"/>
        <end position="225"/>
    </location>
</feature>
<keyword evidence="7 9" id="KW-1133">Transmembrane helix</keyword>
<dbReference type="AlphaFoldDB" id="G7WML3"/>
<feature type="transmembrane region" description="Helical" evidence="9">
    <location>
        <begin position="123"/>
        <end position="144"/>
    </location>
</feature>
<evidence type="ECO:0000256" key="3">
    <source>
        <dbReference type="ARBA" id="ARBA00022448"/>
    </source>
</evidence>
<keyword evidence="6 9" id="KW-0812">Transmembrane</keyword>
<dbReference type="SUPFAM" id="SSF161098">
    <property type="entry name" value="MetI-like"/>
    <property type="match status" value="1"/>
</dbReference>
<dbReference type="PATRIC" id="fig|1110509.7.peg.458"/>
<keyword evidence="8 9" id="KW-0472">Membrane</keyword>
<evidence type="ECO:0000256" key="6">
    <source>
        <dbReference type="ARBA" id="ARBA00022692"/>
    </source>
</evidence>
<dbReference type="NCBIfam" id="TIGR02138">
    <property type="entry name" value="phosphate_pstC"/>
    <property type="match status" value="1"/>
</dbReference>
<feature type="transmembrane region" description="Helical" evidence="9">
    <location>
        <begin position="79"/>
        <end position="103"/>
    </location>
</feature>
<evidence type="ECO:0000256" key="7">
    <source>
        <dbReference type="ARBA" id="ARBA00022989"/>
    </source>
</evidence>
<evidence type="ECO:0000256" key="10">
    <source>
        <dbReference type="RuleBase" id="RU363054"/>
    </source>
</evidence>
<keyword evidence="13" id="KW-1185">Reference proteome</keyword>
<feature type="domain" description="ABC transmembrane type-1" evidence="11">
    <location>
        <begin position="80"/>
        <end position="294"/>
    </location>
</feature>